<protein>
    <submittedName>
        <fullName evidence="1">Uncharacterized protein</fullName>
    </submittedName>
</protein>
<dbReference type="OrthoDB" id="6443639at2"/>
<proteinExistence type="predicted"/>
<evidence type="ECO:0000313" key="1">
    <source>
        <dbReference type="EMBL" id="TNJ65559.1"/>
    </source>
</evidence>
<organism evidence="1 2">
    <name type="scientific">Paenibacillus hemerocallicola</name>
    <dbReference type="NCBI Taxonomy" id="1172614"/>
    <lineage>
        <taxon>Bacteria</taxon>
        <taxon>Bacillati</taxon>
        <taxon>Bacillota</taxon>
        <taxon>Bacilli</taxon>
        <taxon>Bacillales</taxon>
        <taxon>Paenibacillaceae</taxon>
        <taxon>Paenibacillus</taxon>
    </lineage>
</organism>
<accession>A0A5C4TAU4</accession>
<evidence type="ECO:0000313" key="2">
    <source>
        <dbReference type="Proteomes" id="UP000307943"/>
    </source>
</evidence>
<keyword evidence="2" id="KW-1185">Reference proteome</keyword>
<name>A0A5C4TAU4_9BACL</name>
<dbReference type="Proteomes" id="UP000307943">
    <property type="component" value="Unassembled WGS sequence"/>
</dbReference>
<reference evidence="1 2" key="1">
    <citation type="submission" date="2019-05" db="EMBL/GenBank/DDBJ databases">
        <title>We sequenced the genome of Paenibacillus hemerocallicola KCTC 33185 for further insight into its adaptation and study the phylogeny of Paenibacillus.</title>
        <authorList>
            <person name="Narsing Rao M.P."/>
        </authorList>
    </citation>
    <scope>NUCLEOTIDE SEQUENCE [LARGE SCALE GENOMIC DNA]</scope>
    <source>
        <strain evidence="1 2">KCTC 33185</strain>
    </source>
</reference>
<dbReference type="RefSeq" id="WP_139602852.1">
    <property type="nucleotide sequence ID" value="NZ_VDCQ01000017.1"/>
</dbReference>
<dbReference type="AlphaFoldDB" id="A0A5C4TAU4"/>
<dbReference type="EMBL" id="VDCQ01000017">
    <property type="protein sequence ID" value="TNJ65559.1"/>
    <property type="molecule type" value="Genomic_DNA"/>
</dbReference>
<sequence>MQEQLQKRVYDLLKYKNNNPAEKVVMNFGTMTDFTWDKMYIIGSYSSGLEANKKLGFRWSNKDGLLTTDFQNLFVFVTGQRVVQVVNYTGFLDLQGRSYFTSTNSKFEVLEQDNDRMNKLIHFLDE</sequence>
<comment type="caution">
    <text evidence="1">The sequence shown here is derived from an EMBL/GenBank/DDBJ whole genome shotgun (WGS) entry which is preliminary data.</text>
</comment>
<gene>
    <name evidence="1" type="ORF">FE784_14125</name>
</gene>